<name>A0A2X0IFC4_9ACTN</name>
<organism evidence="1 2">
    <name type="scientific">Streptacidiphilus pinicola</name>
    <dbReference type="NCBI Taxonomy" id="2219663"/>
    <lineage>
        <taxon>Bacteria</taxon>
        <taxon>Bacillati</taxon>
        <taxon>Actinomycetota</taxon>
        <taxon>Actinomycetes</taxon>
        <taxon>Kitasatosporales</taxon>
        <taxon>Streptomycetaceae</taxon>
        <taxon>Streptacidiphilus</taxon>
    </lineage>
</organism>
<dbReference type="EMBL" id="QKYN01000092">
    <property type="protein sequence ID" value="RAG83207.1"/>
    <property type="molecule type" value="Genomic_DNA"/>
</dbReference>
<keyword evidence="2" id="KW-1185">Reference proteome</keyword>
<sequence length="74" mass="8267">MPAAVPHHLRDQEVTRQISYNDREDAEYVYEILVSGAVVVWRGKPGSDVGGEIEVVYGATAWENVQGIPRRDTL</sequence>
<protein>
    <submittedName>
        <fullName evidence="1">Uncharacterized protein</fullName>
    </submittedName>
</protein>
<reference evidence="1 2" key="1">
    <citation type="submission" date="2018-06" db="EMBL/GenBank/DDBJ databases">
        <title>Streptacidiphilus pinicola sp. nov., isolated from pine grove soil.</title>
        <authorList>
            <person name="Roh S.G."/>
            <person name="Park S."/>
            <person name="Kim M.-K."/>
            <person name="Yun B.-R."/>
            <person name="Park J."/>
            <person name="Kim M.J."/>
            <person name="Kim Y.S."/>
            <person name="Kim S.B."/>
        </authorList>
    </citation>
    <scope>NUCLEOTIDE SEQUENCE [LARGE SCALE GENOMIC DNA]</scope>
    <source>
        <strain evidence="1 2">MMS16-CNU450</strain>
    </source>
</reference>
<gene>
    <name evidence="1" type="ORF">DN069_23520</name>
</gene>
<evidence type="ECO:0000313" key="2">
    <source>
        <dbReference type="Proteomes" id="UP000248889"/>
    </source>
</evidence>
<comment type="caution">
    <text evidence="1">The sequence shown here is derived from an EMBL/GenBank/DDBJ whole genome shotgun (WGS) entry which is preliminary data.</text>
</comment>
<accession>A0A2X0IFC4</accession>
<proteinExistence type="predicted"/>
<evidence type="ECO:0000313" key="1">
    <source>
        <dbReference type="EMBL" id="RAG83207.1"/>
    </source>
</evidence>
<dbReference type="AlphaFoldDB" id="A0A2X0IFC4"/>
<dbReference type="Proteomes" id="UP000248889">
    <property type="component" value="Unassembled WGS sequence"/>
</dbReference>